<sequence>MSKLTLSRCASLVAIFAVLGALLAAGPGWGRPSPSAAATFEPGVLAGLVALALAMIGGWWLARSRSAAPRGAESAGLHGLRLDASGAAIAFRQAREADAVAEAVRIFQHGLVTLSVQPAHPTPADTIDSLAEMTAQASVMALRATLAAAQAGGGFAAAATRARELSEQAAAVSDVIAAQAQRVAGAPDQDLSGIDGIADPIRALRAASASLAATAARPDSPPAEPSSGRTHRLGRSIRAA</sequence>
<feature type="transmembrane region" description="Helical" evidence="2">
    <location>
        <begin position="43"/>
        <end position="62"/>
    </location>
</feature>
<protein>
    <recommendedName>
        <fullName evidence="5">Methyl-accepting chemotaxis protein</fullName>
    </recommendedName>
</protein>
<name>A0AAJ1TNT6_9HYPH</name>
<dbReference type="Proteomes" id="UP001223420">
    <property type="component" value="Unassembled WGS sequence"/>
</dbReference>
<evidence type="ECO:0008006" key="5">
    <source>
        <dbReference type="Google" id="ProtNLM"/>
    </source>
</evidence>
<keyword evidence="2" id="KW-0812">Transmembrane</keyword>
<evidence type="ECO:0000256" key="2">
    <source>
        <dbReference type="SAM" id="Phobius"/>
    </source>
</evidence>
<accession>A0AAJ1TNT6</accession>
<proteinExistence type="predicted"/>
<feature type="region of interest" description="Disordered" evidence="1">
    <location>
        <begin position="209"/>
        <end position="240"/>
    </location>
</feature>
<evidence type="ECO:0000313" key="4">
    <source>
        <dbReference type="Proteomes" id="UP001223420"/>
    </source>
</evidence>
<dbReference type="EMBL" id="JAUSWL010000002">
    <property type="protein sequence ID" value="MDQ0542254.1"/>
    <property type="molecule type" value="Genomic_DNA"/>
</dbReference>
<gene>
    <name evidence="3" type="ORF">QO001_001172</name>
</gene>
<dbReference type="RefSeq" id="WP_230365661.1">
    <property type="nucleotide sequence ID" value="NZ_JAJALK010000003.1"/>
</dbReference>
<organism evidence="3 4">
    <name type="scientific">Methylobacterium brachiatum</name>
    <dbReference type="NCBI Taxonomy" id="269660"/>
    <lineage>
        <taxon>Bacteria</taxon>
        <taxon>Pseudomonadati</taxon>
        <taxon>Pseudomonadota</taxon>
        <taxon>Alphaproteobacteria</taxon>
        <taxon>Hyphomicrobiales</taxon>
        <taxon>Methylobacteriaceae</taxon>
        <taxon>Methylobacterium</taxon>
    </lineage>
</organism>
<feature type="compositionally biased region" description="Basic residues" evidence="1">
    <location>
        <begin position="229"/>
        <end position="240"/>
    </location>
</feature>
<dbReference type="AlphaFoldDB" id="A0AAJ1TNT6"/>
<comment type="caution">
    <text evidence="3">The sequence shown here is derived from an EMBL/GenBank/DDBJ whole genome shotgun (WGS) entry which is preliminary data.</text>
</comment>
<keyword evidence="2" id="KW-1133">Transmembrane helix</keyword>
<evidence type="ECO:0000313" key="3">
    <source>
        <dbReference type="EMBL" id="MDQ0542254.1"/>
    </source>
</evidence>
<keyword evidence="2" id="KW-0472">Membrane</keyword>
<evidence type="ECO:0000256" key="1">
    <source>
        <dbReference type="SAM" id="MobiDB-lite"/>
    </source>
</evidence>
<reference evidence="3" key="1">
    <citation type="submission" date="2023-07" db="EMBL/GenBank/DDBJ databases">
        <title>Genomic Encyclopedia of Type Strains, Phase IV (KMG-IV): sequencing the most valuable type-strain genomes for metagenomic binning, comparative biology and taxonomic classification.</title>
        <authorList>
            <person name="Goeker M."/>
        </authorList>
    </citation>
    <scope>NUCLEOTIDE SEQUENCE</scope>
    <source>
        <strain evidence="3">DSM 19569</strain>
    </source>
</reference>
<dbReference type="SUPFAM" id="SSF58104">
    <property type="entry name" value="Methyl-accepting chemotaxis protein (MCP) signaling domain"/>
    <property type="match status" value="1"/>
</dbReference>